<dbReference type="EMBL" id="JBBNAF010000008">
    <property type="protein sequence ID" value="KAK9120768.1"/>
    <property type="molecule type" value="Genomic_DNA"/>
</dbReference>
<comment type="caution">
    <text evidence="2">The sequence shown here is derived from an EMBL/GenBank/DDBJ whole genome shotgun (WGS) entry which is preliminary data.</text>
</comment>
<dbReference type="AlphaFoldDB" id="A0AAP0ITM9"/>
<dbReference type="Proteomes" id="UP001420932">
    <property type="component" value="Unassembled WGS sequence"/>
</dbReference>
<accession>A0AAP0ITM9</accession>
<protein>
    <recommendedName>
        <fullName evidence="1">Neprosin PEP catalytic domain-containing protein</fullName>
    </recommendedName>
</protein>
<reference evidence="2 3" key="1">
    <citation type="submission" date="2024-01" db="EMBL/GenBank/DDBJ databases">
        <title>Genome assemblies of Stephania.</title>
        <authorList>
            <person name="Yang L."/>
        </authorList>
    </citation>
    <scope>NUCLEOTIDE SEQUENCE [LARGE SCALE GENOMIC DNA]</scope>
    <source>
        <strain evidence="2">YNDBR</strain>
        <tissue evidence="2">Leaf</tissue>
    </source>
</reference>
<evidence type="ECO:0000313" key="2">
    <source>
        <dbReference type="EMBL" id="KAK9120768.1"/>
    </source>
</evidence>
<organism evidence="2 3">
    <name type="scientific">Stephania yunnanensis</name>
    <dbReference type="NCBI Taxonomy" id="152371"/>
    <lineage>
        <taxon>Eukaryota</taxon>
        <taxon>Viridiplantae</taxon>
        <taxon>Streptophyta</taxon>
        <taxon>Embryophyta</taxon>
        <taxon>Tracheophyta</taxon>
        <taxon>Spermatophyta</taxon>
        <taxon>Magnoliopsida</taxon>
        <taxon>Ranunculales</taxon>
        <taxon>Menispermaceae</taxon>
        <taxon>Menispermoideae</taxon>
        <taxon>Cissampelideae</taxon>
        <taxon>Stephania</taxon>
    </lineage>
</organism>
<dbReference type="InterPro" id="IPR004314">
    <property type="entry name" value="Neprosin"/>
</dbReference>
<keyword evidence="3" id="KW-1185">Reference proteome</keyword>
<evidence type="ECO:0000313" key="3">
    <source>
        <dbReference type="Proteomes" id="UP001420932"/>
    </source>
</evidence>
<gene>
    <name evidence="2" type="ORF">Syun_018385</name>
</gene>
<evidence type="ECO:0000259" key="1">
    <source>
        <dbReference type="Pfam" id="PF03080"/>
    </source>
</evidence>
<dbReference type="Pfam" id="PF03080">
    <property type="entry name" value="Neprosin"/>
    <property type="match status" value="1"/>
</dbReference>
<proteinExistence type="predicted"/>
<feature type="domain" description="Neprosin PEP catalytic" evidence="1">
    <location>
        <begin position="10"/>
        <end position="55"/>
    </location>
</feature>
<name>A0AAP0ITM9_9MAGN</name>
<sequence>MKAALCCHRCWLDKGTGNWWLQVEGEGIGYWPKWLIPALNDGASIVMWGGVTYVKTVDLAYNLVDAPKLQDFNIDCSAIHHVSHHRGVDKLGVAILYGGPGGPRQHQPHKSNSPICLRHSALASRLTSAADLPAPLRLSALRPAQLASTFLRRCYVLRSVPPSSFTLLRPRFLSTELPVPSLYSSKDHVWSRDY</sequence>